<evidence type="ECO:0000259" key="1">
    <source>
        <dbReference type="PROSITE" id="PS50943"/>
    </source>
</evidence>
<gene>
    <name evidence="2" type="ORF">GBL_1247</name>
</gene>
<comment type="caution">
    <text evidence="2">The sequence shown here is derived from an EMBL/GenBank/DDBJ whole genome shotgun (WGS) entry which is preliminary data.</text>
</comment>
<dbReference type="EMBL" id="BASG01000007">
    <property type="protein sequence ID" value="GAD13030.1"/>
    <property type="molecule type" value="Genomic_DNA"/>
</dbReference>
<dbReference type="Gene3D" id="3.30.420.40">
    <property type="match status" value="1"/>
</dbReference>
<dbReference type="AlphaFoldDB" id="U2X2W7"/>
<protein>
    <recommendedName>
        <fullName evidence="1">HTH cro/C1-type domain-containing protein</fullName>
    </recommendedName>
</protein>
<reference evidence="3" key="1">
    <citation type="journal article" date="2013" name="Genome">
        <title>Draft Genome Sequence of Geobacillus kaustophilus GBlys, a Lysogenic Strain with Bacteriophage phiOH2.</title>
        <authorList>
            <person name="Doi K."/>
            <person name="Mori K."/>
            <person name="Martono H."/>
            <person name="Nagayoshi Y."/>
            <person name="Fujino Y."/>
            <person name="Tashiro K."/>
            <person name="Kuhara S."/>
            <person name="Ohshima T."/>
        </authorList>
    </citation>
    <scope>NUCLEOTIDE SEQUENCE [LARGE SCALE GENOMIC DNA]</scope>
    <source>
        <strain evidence="3">GBlys</strain>
    </source>
</reference>
<sequence>MEMMQPLKISLETAQKLAKALGVPIEQIMHMPPHILVNKLLELEKKEKENDPS</sequence>
<organism evidence="2 3">
    <name type="scientific">Geobacillus kaustophilus GBlys</name>
    <dbReference type="NCBI Taxonomy" id="1337888"/>
    <lineage>
        <taxon>Bacteria</taxon>
        <taxon>Bacillati</taxon>
        <taxon>Bacillota</taxon>
        <taxon>Bacilli</taxon>
        <taxon>Bacillales</taxon>
        <taxon>Anoxybacillaceae</taxon>
        <taxon>Geobacillus</taxon>
        <taxon>Geobacillus thermoleovorans group</taxon>
    </lineage>
</organism>
<dbReference type="InterPro" id="IPR001387">
    <property type="entry name" value="Cro/C1-type_HTH"/>
</dbReference>
<dbReference type="Pfam" id="PF14174">
    <property type="entry name" value="YycC"/>
    <property type="match status" value="1"/>
</dbReference>
<dbReference type="PROSITE" id="PS50943">
    <property type="entry name" value="HTH_CROC1"/>
    <property type="match status" value="1"/>
</dbReference>
<evidence type="ECO:0000313" key="2">
    <source>
        <dbReference type="EMBL" id="GAD13030.1"/>
    </source>
</evidence>
<feature type="domain" description="HTH cro/C1-type" evidence="1">
    <location>
        <begin position="8"/>
        <end position="28"/>
    </location>
</feature>
<accession>U2X2W7</accession>
<dbReference type="InterPro" id="IPR025550">
    <property type="entry name" value="YycC"/>
</dbReference>
<evidence type="ECO:0000313" key="3">
    <source>
        <dbReference type="Proteomes" id="UP000016424"/>
    </source>
</evidence>
<dbReference type="Proteomes" id="UP000016424">
    <property type="component" value="Unassembled WGS sequence"/>
</dbReference>
<proteinExistence type="predicted"/>
<name>U2X2W7_GEOKU</name>